<dbReference type="Gene3D" id="1.10.357.10">
    <property type="entry name" value="Tetracycline Repressor, domain 2"/>
    <property type="match status" value="1"/>
</dbReference>
<accession>A0ABS7L8X3</accession>
<organism evidence="1 2">
    <name type="scientific">Sellimonas caecigallum</name>
    <dbReference type="NCBI Taxonomy" id="2592333"/>
    <lineage>
        <taxon>Bacteria</taxon>
        <taxon>Bacillati</taxon>
        <taxon>Bacillota</taxon>
        <taxon>Clostridia</taxon>
        <taxon>Lachnospirales</taxon>
        <taxon>Lachnospiraceae</taxon>
        <taxon>Sellimonas</taxon>
    </lineage>
</organism>
<sequence length="186" mass="21243">MPKQRITKEMVVNAAFEIARNSGMEQVMVKNIADKIGCSVQPIYSYCKNMEGLRRDVVEQVGVFIQNYVRTHIDKEDLFRSTGRVYIQLAKEEPALFRIFILHQRNGISSLDDLYRKETDPHVAEFIAGQLNISTDKAKQLHLNMLIYTIGIGTIFSVTEPGISADEIYMQLEAAYETFLKQALYA</sequence>
<proteinExistence type="predicted"/>
<reference evidence="1 2" key="1">
    <citation type="journal article" date="2020" name="New Microbes New Infect">
        <title>Sellimonas caecigallum sp. nov., description and genome sequence of a new member of the Sellimonas genus isolated from the cecum of feral chicken.</title>
        <authorList>
            <person name="Wongkuna S."/>
            <person name="Ghimire S."/>
            <person name="Antony L."/>
            <person name="Chankhamhaengdecha S."/>
            <person name="Janvilisri T."/>
            <person name="Scaria J."/>
        </authorList>
    </citation>
    <scope>NUCLEOTIDE SEQUENCE [LARGE SCALE GENOMIC DNA]</scope>
    <source>
        <strain evidence="1 2">SW451</strain>
    </source>
</reference>
<protein>
    <submittedName>
        <fullName evidence="1">TetR/AcrR family transcriptional regulator</fullName>
    </submittedName>
</protein>
<comment type="caution">
    <text evidence="1">The sequence shown here is derived from an EMBL/GenBank/DDBJ whole genome shotgun (WGS) entry which is preliminary data.</text>
</comment>
<dbReference type="RefSeq" id="WP_087201249.1">
    <property type="nucleotide sequence ID" value="NZ_CP173660.1"/>
</dbReference>
<keyword evidence="2" id="KW-1185">Reference proteome</keyword>
<name>A0ABS7L8X3_9FIRM</name>
<evidence type="ECO:0000313" key="2">
    <source>
        <dbReference type="Proteomes" id="UP000779049"/>
    </source>
</evidence>
<dbReference type="InterPro" id="IPR009057">
    <property type="entry name" value="Homeodomain-like_sf"/>
</dbReference>
<gene>
    <name evidence="1" type="ORF">FLB61_10725</name>
</gene>
<evidence type="ECO:0000313" key="1">
    <source>
        <dbReference type="EMBL" id="MBY0759551.1"/>
    </source>
</evidence>
<dbReference type="SUPFAM" id="SSF46689">
    <property type="entry name" value="Homeodomain-like"/>
    <property type="match status" value="1"/>
</dbReference>
<dbReference type="EMBL" id="VIRV01000018">
    <property type="protein sequence ID" value="MBY0759551.1"/>
    <property type="molecule type" value="Genomic_DNA"/>
</dbReference>
<dbReference type="Proteomes" id="UP000779049">
    <property type="component" value="Unassembled WGS sequence"/>
</dbReference>